<protein>
    <recommendedName>
        <fullName evidence="2">G protein gamma domain-containing protein</fullName>
    </recommendedName>
</protein>
<accession>A0A835UPX7</accession>
<evidence type="ECO:0000256" key="1">
    <source>
        <dbReference type="SAM" id="Coils"/>
    </source>
</evidence>
<keyword evidence="4" id="KW-1185">Reference proteome</keyword>
<feature type="coiled-coil region" evidence="1">
    <location>
        <begin position="30"/>
        <end position="57"/>
    </location>
</feature>
<comment type="caution">
    <text evidence="3">The sequence shown here is derived from an EMBL/GenBank/DDBJ whole genome shotgun (WGS) entry which is preliminary data.</text>
</comment>
<dbReference type="SMART" id="SM01224">
    <property type="entry name" value="G_gamma"/>
    <property type="match status" value="1"/>
</dbReference>
<feature type="domain" description="G protein gamma" evidence="2">
    <location>
        <begin position="33"/>
        <end position="90"/>
    </location>
</feature>
<dbReference type="AlphaFoldDB" id="A0A835UPX7"/>
<dbReference type="PANTHER" id="PTHR32378:SF10">
    <property type="entry name" value="GUANINE NUCLEOTIDE-BINDING PROTEIN SUBUNIT GAMMA 3"/>
    <property type="match status" value="1"/>
</dbReference>
<proteinExistence type="predicted"/>
<evidence type="ECO:0000259" key="2">
    <source>
        <dbReference type="SMART" id="SM01224"/>
    </source>
</evidence>
<dbReference type="InterPro" id="IPR015898">
    <property type="entry name" value="G-protein_gamma-like_dom"/>
</dbReference>
<dbReference type="PANTHER" id="PTHR32378">
    <property type="entry name" value="GUANINE NUCLEOTIDE-BINDING PROTEIN SUBUNIT GAMMA 3"/>
    <property type="match status" value="1"/>
</dbReference>
<dbReference type="Proteomes" id="UP000636800">
    <property type="component" value="Unassembled WGS sequence"/>
</dbReference>
<dbReference type="OrthoDB" id="185373at2759"/>
<organism evidence="3 4">
    <name type="scientific">Vanilla planifolia</name>
    <name type="common">Vanilla</name>
    <dbReference type="NCBI Taxonomy" id="51239"/>
    <lineage>
        <taxon>Eukaryota</taxon>
        <taxon>Viridiplantae</taxon>
        <taxon>Streptophyta</taxon>
        <taxon>Embryophyta</taxon>
        <taxon>Tracheophyta</taxon>
        <taxon>Spermatophyta</taxon>
        <taxon>Magnoliopsida</taxon>
        <taxon>Liliopsida</taxon>
        <taxon>Asparagales</taxon>
        <taxon>Orchidaceae</taxon>
        <taxon>Vanilloideae</taxon>
        <taxon>Vanilleae</taxon>
        <taxon>Vanilla</taxon>
    </lineage>
</organism>
<sequence length="298" mass="31787">MDLGSEPVVVRTAPALSPKSPPNYPDLCGRRRLQHEVQILNREIGFLEEELQSLEGLQPVSICCKEVDQYLGSNRDPLAPIDKKQPRSWLFWKCLRSAVRLPFLPLFFFSRCLKEDAQQLLLLPDSVTALFPQKAISSGGPCAFVSASAVDACVHAVRALVASSPASTPHPAAKIRSAAPAMSLVARRAHGVAACAADFQIALRGVSLPACLGDGDAAVASFLGKVPVPCRGQLVLSTPAAVCVLAQNVQEHGSVMAAALVRPRASLDVFVDKACLVCAVEFSELLVLGRLCFAILLE</sequence>
<keyword evidence="1" id="KW-0175">Coiled coil</keyword>
<name>A0A835UPX7_VANPL</name>
<dbReference type="InterPro" id="IPR055305">
    <property type="entry name" value="GG3-like"/>
</dbReference>
<dbReference type="EMBL" id="JADCNL010000008">
    <property type="protein sequence ID" value="KAG0469538.1"/>
    <property type="molecule type" value="Genomic_DNA"/>
</dbReference>
<reference evidence="3 4" key="1">
    <citation type="journal article" date="2020" name="Nat. Food">
        <title>A phased Vanilla planifolia genome enables genetic improvement of flavour and production.</title>
        <authorList>
            <person name="Hasing T."/>
            <person name="Tang H."/>
            <person name="Brym M."/>
            <person name="Khazi F."/>
            <person name="Huang T."/>
            <person name="Chambers A.H."/>
        </authorList>
    </citation>
    <scope>NUCLEOTIDE SEQUENCE [LARGE SCALE GENOMIC DNA]</scope>
    <source>
        <tissue evidence="3">Leaf</tissue>
    </source>
</reference>
<gene>
    <name evidence="3" type="ORF">HPP92_016238</name>
</gene>
<evidence type="ECO:0000313" key="3">
    <source>
        <dbReference type="EMBL" id="KAG0469538.1"/>
    </source>
</evidence>
<evidence type="ECO:0000313" key="4">
    <source>
        <dbReference type="Proteomes" id="UP000636800"/>
    </source>
</evidence>